<feature type="transmembrane region" description="Helical" evidence="1">
    <location>
        <begin position="27"/>
        <end position="47"/>
    </location>
</feature>
<dbReference type="RefSeq" id="WP_212817069.1">
    <property type="nucleotide sequence ID" value="NZ_AP023359.1"/>
</dbReference>
<keyword evidence="1" id="KW-1133">Transmembrane helix</keyword>
<keyword evidence="1" id="KW-0472">Membrane</keyword>
<reference evidence="2" key="1">
    <citation type="submission" date="2020-08" db="EMBL/GenBank/DDBJ databases">
        <title>Whole genome shotgun sequence of Polymorphospora rubra NBRC 101157.</title>
        <authorList>
            <person name="Komaki H."/>
            <person name="Tamura T."/>
        </authorList>
    </citation>
    <scope>NUCLEOTIDE SEQUENCE</scope>
    <source>
        <strain evidence="2">NBRC 101157</strain>
    </source>
</reference>
<accession>A0A810N5J2</accession>
<protein>
    <submittedName>
        <fullName evidence="2">Uncharacterized protein</fullName>
    </submittedName>
</protein>
<dbReference type="Proteomes" id="UP000680866">
    <property type="component" value="Chromosome"/>
</dbReference>
<evidence type="ECO:0000256" key="1">
    <source>
        <dbReference type="SAM" id="Phobius"/>
    </source>
</evidence>
<evidence type="ECO:0000313" key="3">
    <source>
        <dbReference type="Proteomes" id="UP000680866"/>
    </source>
</evidence>
<keyword evidence="1" id="KW-0812">Transmembrane</keyword>
<evidence type="ECO:0000313" key="2">
    <source>
        <dbReference type="EMBL" id="BCJ67794.1"/>
    </source>
</evidence>
<organism evidence="2 3">
    <name type="scientific">Polymorphospora rubra</name>
    <dbReference type="NCBI Taxonomy" id="338584"/>
    <lineage>
        <taxon>Bacteria</taxon>
        <taxon>Bacillati</taxon>
        <taxon>Actinomycetota</taxon>
        <taxon>Actinomycetes</taxon>
        <taxon>Micromonosporales</taxon>
        <taxon>Micromonosporaceae</taxon>
        <taxon>Polymorphospora</taxon>
    </lineage>
</organism>
<name>A0A810N5J2_9ACTN</name>
<sequence length="51" mass="5345">MTRISAAGQTPWVTAAEETPWSEIPGVQLIGAILGILLLVAAIRALFGKGR</sequence>
<keyword evidence="3" id="KW-1185">Reference proteome</keyword>
<dbReference type="KEGG" id="pry:Prubr_48150"/>
<gene>
    <name evidence="2" type="ORF">Prubr_48150</name>
</gene>
<dbReference type="AlphaFoldDB" id="A0A810N5J2"/>
<proteinExistence type="predicted"/>
<dbReference type="EMBL" id="AP023359">
    <property type="protein sequence ID" value="BCJ67794.1"/>
    <property type="molecule type" value="Genomic_DNA"/>
</dbReference>